<dbReference type="PANTHER" id="PTHR48111:SF47">
    <property type="entry name" value="TRANSCRIPTIONAL REGULATORY PROTEIN RSTA"/>
    <property type="match status" value="1"/>
</dbReference>
<dbReference type="PANTHER" id="PTHR48111">
    <property type="entry name" value="REGULATOR OF RPOS"/>
    <property type="match status" value="1"/>
</dbReference>
<dbReference type="PROSITE" id="PS51755">
    <property type="entry name" value="OMPR_PHOB"/>
    <property type="match status" value="1"/>
</dbReference>
<keyword evidence="2" id="KW-0597">Phosphoprotein</keyword>
<dbReference type="InterPro" id="IPR011006">
    <property type="entry name" value="CheY-like_superfamily"/>
</dbReference>
<evidence type="ECO:0000256" key="1">
    <source>
        <dbReference type="ARBA" id="ARBA00023125"/>
    </source>
</evidence>
<evidence type="ECO:0000313" key="6">
    <source>
        <dbReference type="EMBL" id="SUI76965.1"/>
    </source>
</evidence>
<dbReference type="Gene3D" id="1.10.10.10">
    <property type="entry name" value="Winged helix-like DNA-binding domain superfamily/Winged helix DNA-binding domain"/>
    <property type="match status" value="1"/>
</dbReference>
<dbReference type="Gene3D" id="3.40.50.2300">
    <property type="match status" value="1"/>
</dbReference>
<name>A0A380A9Y2_9GAMM</name>
<feature type="domain" description="OmpR/PhoB-type" evidence="5">
    <location>
        <begin position="126"/>
        <end position="225"/>
    </location>
</feature>
<protein>
    <submittedName>
        <fullName evidence="6">Transcriptional regulatory protein RstA</fullName>
    </submittedName>
</protein>
<evidence type="ECO:0000313" key="7">
    <source>
        <dbReference type="Proteomes" id="UP000254069"/>
    </source>
</evidence>
<dbReference type="InterPro" id="IPR001789">
    <property type="entry name" value="Sig_transdc_resp-reg_receiver"/>
</dbReference>
<feature type="modified residue" description="4-aspartylphosphate" evidence="2">
    <location>
        <position position="53"/>
    </location>
</feature>
<keyword evidence="1 3" id="KW-0238">DNA-binding</keyword>
<dbReference type="AlphaFoldDB" id="A0A380A9Y2"/>
<accession>A0A380A9Y2</accession>
<evidence type="ECO:0000259" key="5">
    <source>
        <dbReference type="PROSITE" id="PS51755"/>
    </source>
</evidence>
<dbReference type="RefSeq" id="WP_107110795.1">
    <property type="nucleotide sequence ID" value="NZ_AP024609.1"/>
</dbReference>
<evidence type="ECO:0000256" key="3">
    <source>
        <dbReference type="PROSITE-ProRule" id="PRU01091"/>
    </source>
</evidence>
<dbReference type="GO" id="GO:0006355">
    <property type="term" value="P:regulation of DNA-templated transcription"/>
    <property type="evidence" value="ECO:0007669"/>
    <property type="project" value="InterPro"/>
</dbReference>
<dbReference type="GO" id="GO:0005829">
    <property type="term" value="C:cytosol"/>
    <property type="evidence" value="ECO:0007669"/>
    <property type="project" value="TreeGrafter"/>
</dbReference>
<dbReference type="InterPro" id="IPR039420">
    <property type="entry name" value="WalR-like"/>
</dbReference>
<dbReference type="GO" id="GO:0032993">
    <property type="term" value="C:protein-DNA complex"/>
    <property type="evidence" value="ECO:0007669"/>
    <property type="project" value="TreeGrafter"/>
</dbReference>
<dbReference type="KEGG" id="salg:BS332_03155"/>
<keyword evidence="7" id="KW-1185">Reference proteome</keyword>
<dbReference type="Pfam" id="PF00072">
    <property type="entry name" value="Response_reg"/>
    <property type="match status" value="1"/>
</dbReference>
<dbReference type="Proteomes" id="UP000254069">
    <property type="component" value="Unassembled WGS sequence"/>
</dbReference>
<dbReference type="SMART" id="SM00448">
    <property type="entry name" value="REC"/>
    <property type="match status" value="1"/>
</dbReference>
<dbReference type="GO" id="GO:0000976">
    <property type="term" value="F:transcription cis-regulatory region binding"/>
    <property type="evidence" value="ECO:0007669"/>
    <property type="project" value="TreeGrafter"/>
</dbReference>
<dbReference type="Gene3D" id="6.10.250.690">
    <property type="match status" value="1"/>
</dbReference>
<dbReference type="GO" id="GO:0000156">
    <property type="term" value="F:phosphorelay response regulator activity"/>
    <property type="evidence" value="ECO:0007669"/>
    <property type="project" value="TreeGrafter"/>
</dbReference>
<dbReference type="EMBL" id="UGYO01000001">
    <property type="protein sequence ID" value="SUI76965.1"/>
    <property type="molecule type" value="Genomic_DNA"/>
</dbReference>
<evidence type="ECO:0000259" key="4">
    <source>
        <dbReference type="PROSITE" id="PS50110"/>
    </source>
</evidence>
<reference evidence="6 7" key="1">
    <citation type="submission" date="2018-06" db="EMBL/GenBank/DDBJ databases">
        <authorList>
            <consortium name="Pathogen Informatics"/>
            <person name="Doyle S."/>
        </authorList>
    </citation>
    <scope>NUCLEOTIDE SEQUENCE [LARGE SCALE GENOMIC DNA]</scope>
    <source>
        <strain evidence="6 7">NCTC10738</strain>
    </source>
</reference>
<dbReference type="SUPFAM" id="SSF52172">
    <property type="entry name" value="CheY-like"/>
    <property type="match status" value="1"/>
</dbReference>
<feature type="domain" description="Response regulatory" evidence="4">
    <location>
        <begin position="4"/>
        <end position="117"/>
    </location>
</feature>
<dbReference type="InterPro" id="IPR001867">
    <property type="entry name" value="OmpR/PhoB-type_DNA-bd"/>
</dbReference>
<evidence type="ECO:0000256" key="2">
    <source>
        <dbReference type="PROSITE-ProRule" id="PRU00169"/>
    </source>
</evidence>
<gene>
    <name evidence="6" type="primary">rstA_2</name>
    <name evidence="6" type="ORF">NCTC10738_02496</name>
</gene>
<feature type="DNA-binding region" description="OmpR/PhoB-type" evidence="3">
    <location>
        <begin position="126"/>
        <end position="225"/>
    </location>
</feature>
<sequence length="236" mass="26635">MKEKILLIEDDLPLAELICTYLANEGFELVHLDNAEAALARQDSDSFSLILCDVMLPGEDGFGIYPRLAACYPCPLIFLTARDSEGDQILGLELGACDYLLKPVVPPLLLARIRTQLRNRQQLPGRKTLCLHDLQLDPNQQQVLLAGSALAFTTKEFELLWVFVINAGRVLSREYLFEQFIGRAYDGLDRAIDLKVSRLRKRLDELEISGLQITTVHGKGYLFNYQPNQAMIRIQA</sequence>
<dbReference type="PROSITE" id="PS50110">
    <property type="entry name" value="RESPONSE_REGULATORY"/>
    <property type="match status" value="1"/>
</dbReference>
<proteinExistence type="predicted"/>
<dbReference type="InterPro" id="IPR036388">
    <property type="entry name" value="WH-like_DNA-bd_sf"/>
</dbReference>
<dbReference type="SMART" id="SM00862">
    <property type="entry name" value="Trans_reg_C"/>
    <property type="match status" value="1"/>
</dbReference>
<dbReference type="Pfam" id="PF00486">
    <property type="entry name" value="Trans_reg_C"/>
    <property type="match status" value="1"/>
</dbReference>
<dbReference type="CDD" id="cd00383">
    <property type="entry name" value="trans_reg_C"/>
    <property type="match status" value="1"/>
</dbReference>
<organism evidence="6 7">
    <name type="scientific">Shewanella algae</name>
    <dbReference type="NCBI Taxonomy" id="38313"/>
    <lineage>
        <taxon>Bacteria</taxon>
        <taxon>Pseudomonadati</taxon>
        <taxon>Pseudomonadota</taxon>
        <taxon>Gammaproteobacteria</taxon>
        <taxon>Alteromonadales</taxon>
        <taxon>Shewanellaceae</taxon>
        <taxon>Shewanella</taxon>
    </lineage>
</organism>